<dbReference type="InterPro" id="IPR010524">
    <property type="entry name" value="Sig_transdc_resp-reg_PrpR_N"/>
</dbReference>
<dbReference type="AlphaFoldDB" id="A0A974BJ61"/>
<dbReference type="PROSITE" id="PS00675">
    <property type="entry name" value="SIGMA54_INTERACT_1"/>
    <property type="match status" value="1"/>
</dbReference>
<dbReference type="InterPro" id="IPR002078">
    <property type="entry name" value="Sigma_54_int"/>
</dbReference>
<evidence type="ECO:0000259" key="3">
    <source>
        <dbReference type="PROSITE" id="PS50045"/>
    </source>
</evidence>
<dbReference type="Gene3D" id="3.40.50.2300">
    <property type="match status" value="1"/>
</dbReference>
<evidence type="ECO:0000313" key="5">
    <source>
        <dbReference type="Proteomes" id="UP000611629"/>
    </source>
</evidence>
<dbReference type="SUPFAM" id="SSF159800">
    <property type="entry name" value="PrpR receptor domain-like"/>
    <property type="match status" value="1"/>
</dbReference>
<dbReference type="InterPro" id="IPR003593">
    <property type="entry name" value="AAA+_ATPase"/>
</dbReference>
<dbReference type="Pfam" id="PF06506">
    <property type="entry name" value="PrpR_N"/>
    <property type="match status" value="1"/>
</dbReference>
<dbReference type="InterPro" id="IPR025943">
    <property type="entry name" value="Sigma_54_int_dom_ATP-bd_2"/>
</dbReference>
<dbReference type="PROSITE" id="PS50045">
    <property type="entry name" value="SIGMA54_INTERACT_4"/>
    <property type="match status" value="1"/>
</dbReference>
<dbReference type="Gene3D" id="3.40.50.300">
    <property type="entry name" value="P-loop containing nucleotide triphosphate hydrolases"/>
    <property type="match status" value="1"/>
</dbReference>
<keyword evidence="5" id="KW-1185">Reference proteome</keyword>
<dbReference type="InterPro" id="IPR025662">
    <property type="entry name" value="Sigma_54_int_dom_ATP-bd_1"/>
</dbReference>
<dbReference type="CDD" id="cd00009">
    <property type="entry name" value="AAA"/>
    <property type="match status" value="1"/>
</dbReference>
<reference evidence="4" key="1">
    <citation type="submission" date="2020-07" db="EMBL/GenBank/DDBJ databases">
        <title>Genomic analysis of a strain of Sedimentibacter Hydroxybenzoicus DSM7310.</title>
        <authorList>
            <person name="Ma S."/>
        </authorList>
    </citation>
    <scope>NUCLEOTIDE SEQUENCE</scope>
    <source>
        <strain evidence="4">DSM 7310</strain>
    </source>
</reference>
<keyword evidence="1" id="KW-0547">Nucleotide-binding</keyword>
<dbReference type="InterPro" id="IPR035965">
    <property type="entry name" value="PAS-like_dom_sf"/>
</dbReference>
<keyword evidence="2" id="KW-0067">ATP-binding</keyword>
<evidence type="ECO:0000256" key="2">
    <source>
        <dbReference type="ARBA" id="ARBA00022840"/>
    </source>
</evidence>
<dbReference type="Gene3D" id="3.30.450.20">
    <property type="entry name" value="PAS domain"/>
    <property type="match status" value="1"/>
</dbReference>
<dbReference type="GO" id="GO:0003677">
    <property type="term" value="F:DNA binding"/>
    <property type="evidence" value="ECO:0007669"/>
    <property type="project" value="InterPro"/>
</dbReference>
<protein>
    <submittedName>
        <fullName evidence="4">Sigma 54-interacting transcriptional regulator</fullName>
    </submittedName>
</protein>
<evidence type="ECO:0000313" key="4">
    <source>
        <dbReference type="EMBL" id="NYB73826.1"/>
    </source>
</evidence>
<sequence length="622" mass="71549">MKATIGLIAPNKRISDNAYRALKDEILNKRLIVSLLNEDNIVQQAEYLIKKGADLIIARGGTYYDLIDSKLPVPVVQLNYNTEDILNSINHARKLGDKVILILTSNIVFEIERWKDILNADLELIKFEHRHEIDEVIFNIFEKYKEPVILGGTFTCSRADKLGMKYVEIDNSEATIAATYLRAQEIMDLIFRDNKHLQLLSTVLDNVNEGILFINQEGIVEHYNNNILKFFPDVTKQFIDKKLSEVIPELKFVIESLNGKKIENHILKKGKFILNVNTVTVNIEGNKLGIVCTMQDLTEIQKLEEDLRYKLNPKGLSSKYTFENIFTKNKKMKEVIENTKEFARADSTILIYGESGTGKEMFAQSIHNYSERKNAPFVAVNCGALSESLLESELFGYVEGAFTGARKGGKQGLFELAHKGTIFLDEINSLPLEIQSKFLRIIEEKEVMRLGSDYVIPLDVRIIVASNEKLINMVEKGEFRRDLFYRLNVLEIKIPTLKERQDDIIPLFEIFLKEFNSYELPISEELAVKLKEYQWKGNIRELRNVAERYALLKDKMNFEFLNESNDEIDFLTDDLKIDLKELNKTVEELVIESLINKGISKNEISNILGISRTALWKKINNN</sequence>
<comment type="caution">
    <text evidence="4">The sequence shown here is derived from an EMBL/GenBank/DDBJ whole genome shotgun (WGS) entry which is preliminary data.</text>
</comment>
<dbReference type="SUPFAM" id="SSF52540">
    <property type="entry name" value="P-loop containing nucleoside triphosphate hydrolases"/>
    <property type="match status" value="1"/>
</dbReference>
<dbReference type="InterPro" id="IPR058031">
    <property type="entry name" value="AAA_lid_NorR"/>
</dbReference>
<organism evidence="4 5">
    <name type="scientific">Sedimentibacter hydroxybenzoicus DSM 7310</name>
    <dbReference type="NCBI Taxonomy" id="1123245"/>
    <lineage>
        <taxon>Bacteria</taxon>
        <taxon>Bacillati</taxon>
        <taxon>Bacillota</taxon>
        <taxon>Tissierellia</taxon>
        <taxon>Sedimentibacter</taxon>
    </lineage>
</organism>
<name>A0A974BJ61_SEDHY</name>
<dbReference type="GO" id="GO:0000156">
    <property type="term" value="F:phosphorelay response regulator activity"/>
    <property type="evidence" value="ECO:0007669"/>
    <property type="project" value="InterPro"/>
</dbReference>
<dbReference type="PANTHER" id="PTHR32071">
    <property type="entry name" value="TRANSCRIPTIONAL REGULATORY PROTEIN"/>
    <property type="match status" value="1"/>
</dbReference>
<proteinExistence type="predicted"/>
<dbReference type="GO" id="GO:0005524">
    <property type="term" value="F:ATP binding"/>
    <property type="evidence" value="ECO:0007669"/>
    <property type="project" value="UniProtKB-KW"/>
</dbReference>
<dbReference type="SMART" id="SM00382">
    <property type="entry name" value="AAA"/>
    <property type="match status" value="1"/>
</dbReference>
<dbReference type="Gene3D" id="3.40.50.10660">
    <property type="entry name" value="PrpR receptor domain-like"/>
    <property type="match status" value="1"/>
</dbReference>
<dbReference type="GO" id="GO:0006355">
    <property type="term" value="P:regulation of DNA-templated transcription"/>
    <property type="evidence" value="ECO:0007669"/>
    <property type="project" value="InterPro"/>
</dbReference>
<dbReference type="PROSITE" id="PS00676">
    <property type="entry name" value="SIGMA54_INTERACT_2"/>
    <property type="match status" value="1"/>
</dbReference>
<accession>A0A974BJ61</accession>
<dbReference type="Gene3D" id="1.10.8.60">
    <property type="match status" value="1"/>
</dbReference>
<dbReference type="RefSeq" id="WP_179237514.1">
    <property type="nucleotide sequence ID" value="NZ_JACBNQ010000004.1"/>
</dbReference>
<dbReference type="SUPFAM" id="SSF55785">
    <property type="entry name" value="PYP-like sensor domain (PAS domain)"/>
    <property type="match status" value="1"/>
</dbReference>
<dbReference type="Pfam" id="PF25601">
    <property type="entry name" value="AAA_lid_14"/>
    <property type="match status" value="1"/>
</dbReference>
<gene>
    <name evidence="4" type="ORF">HZF24_06695</name>
</gene>
<dbReference type="PANTHER" id="PTHR32071:SF57">
    <property type="entry name" value="C4-DICARBOXYLATE TRANSPORT TRANSCRIPTIONAL REGULATORY PROTEIN DCTD"/>
    <property type="match status" value="1"/>
</dbReference>
<feature type="domain" description="Sigma-54 factor interaction" evidence="3">
    <location>
        <begin position="325"/>
        <end position="551"/>
    </location>
</feature>
<dbReference type="Proteomes" id="UP000611629">
    <property type="component" value="Unassembled WGS sequence"/>
</dbReference>
<dbReference type="EMBL" id="JACBNQ010000004">
    <property type="protein sequence ID" value="NYB73826.1"/>
    <property type="molecule type" value="Genomic_DNA"/>
</dbReference>
<dbReference type="Pfam" id="PF00158">
    <property type="entry name" value="Sigma54_activat"/>
    <property type="match status" value="1"/>
</dbReference>
<evidence type="ECO:0000256" key="1">
    <source>
        <dbReference type="ARBA" id="ARBA00022741"/>
    </source>
</evidence>
<dbReference type="FunFam" id="3.40.50.300:FF:000006">
    <property type="entry name" value="DNA-binding transcriptional regulator NtrC"/>
    <property type="match status" value="1"/>
</dbReference>
<dbReference type="InterPro" id="IPR027417">
    <property type="entry name" value="P-loop_NTPase"/>
</dbReference>